<comment type="caution">
    <text evidence="3">The sequence shown here is derived from an EMBL/GenBank/DDBJ whole genome shotgun (WGS) entry which is preliminary data.</text>
</comment>
<dbReference type="PIRSF" id="PIRSF006162">
    <property type="entry name" value="PgpA"/>
    <property type="match status" value="1"/>
</dbReference>
<evidence type="ECO:0000259" key="2">
    <source>
        <dbReference type="Pfam" id="PF04608"/>
    </source>
</evidence>
<dbReference type="CDD" id="cd06971">
    <property type="entry name" value="PgpA"/>
    <property type="match status" value="1"/>
</dbReference>
<keyword evidence="1" id="KW-1133">Transmembrane helix</keyword>
<evidence type="ECO:0000313" key="4">
    <source>
        <dbReference type="Proteomes" id="UP000603434"/>
    </source>
</evidence>
<proteinExistence type="predicted"/>
<dbReference type="PANTHER" id="PTHR36305:SF1">
    <property type="entry name" value="PHOSPHATIDYLGLYCEROPHOSPHATASE A"/>
    <property type="match status" value="1"/>
</dbReference>
<protein>
    <submittedName>
        <fullName evidence="3">Phosphatidylglycerophosphatase A</fullName>
    </submittedName>
</protein>
<feature type="domain" description="YutG/PgpA" evidence="2">
    <location>
        <begin position="11"/>
        <end position="148"/>
    </location>
</feature>
<dbReference type="Pfam" id="PF04608">
    <property type="entry name" value="PgpA"/>
    <property type="match status" value="1"/>
</dbReference>
<keyword evidence="1" id="KW-0812">Transmembrane</keyword>
<organism evidence="3 4">
    <name type="scientific">Candidatus Desulfatibia profunda</name>
    <dbReference type="NCBI Taxonomy" id="2841695"/>
    <lineage>
        <taxon>Bacteria</taxon>
        <taxon>Pseudomonadati</taxon>
        <taxon>Thermodesulfobacteriota</taxon>
        <taxon>Desulfobacteria</taxon>
        <taxon>Desulfobacterales</taxon>
        <taxon>Desulfobacterales incertae sedis</taxon>
        <taxon>Candidatus Desulfatibia</taxon>
    </lineage>
</organism>
<accession>A0A8J6NRL0</accession>
<dbReference type="UniPathway" id="UPA00084">
    <property type="reaction ID" value="UER00504"/>
</dbReference>
<sequence length="153" mass="16381">MNFKQKAVMFLASGCFIGNVSFAPGTFGTILGLPLCFLFSKINLPVAVLLAVLFIVFAVLIAQEAEKILGEKDPGAIVIDEIAGIVVTLIGLPFNLFCTVAGFIIFRALDILKPYPIRLLEQKCPGGAGVVLDDVAAGIVSNLFLRMILFVIH</sequence>
<keyword evidence="1" id="KW-0472">Membrane</keyword>
<feature type="transmembrane region" description="Helical" evidence="1">
    <location>
        <begin position="38"/>
        <end position="61"/>
    </location>
</feature>
<dbReference type="InterPro" id="IPR007686">
    <property type="entry name" value="YutG/PgpA"/>
</dbReference>
<feature type="transmembrane region" description="Helical" evidence="1">
    <location>
        <begin position="135"/>
        <end position="152"/>
    </location>
</feature>
<dbReference type="PANTHER" id="PTHR36305">
    <property type="entry name" value="PHOSPHATIDYLGLYCEROPHOSPHATASE A"/>
    <property type="match status" value="1"/>
</dbReference>
<dbReference type="Proteomes" id="UP000603434">
    <property type="component" value="Unassembled WGS sequence"/>
</dbReference>
<feature type="transmembrane region" description="Helical" evidence="1">
    <location>
        <begin position="82"/>
        <end position="106"/>
    </location>
</feature>
<evidence type="ECO:0000256" key="1">
    <source>
        <dbReference type="SAM" id="Phobius"/>
    </source>
</evidence>
<dbReference type="GO" id="GO:0006655">
    <property type="term" value="P:phosphatidylglycerol biosynthetic process"/>
    <property type="evidence" value="ECO:0007669"/>
    <property type="project" value="UniProtKB-UniPathway"/>
</dbReference>
<gene>
    <name evidence="3" type="ORF">H8E23_05520</name>
</gene>
<dbReference type="GO" id="GO:0008962">
    <property type="term" value="F:phosphatidylglycerophosphatase activity"/>
    <property type="evidence" value="ECO:0007669"/>
    <property type="project" value="InterPro"/>
</dbReference>
<reference evidence="3 4" key="1">
    <citation type="submission" date="2020-08" db="EMBL/GenBank/DDBJ databases">
        <title>Bridging the membrane lipid divide: bacteria of the FCB group superphylum have the potential to synthesize archaeal ether lipids.</title>
        <authorList>
            <person name="Villanueva L."/>
            <person name="Von Meijenfeldt F.A.B."/>
            <person name="Westbye A.B."/>
            <person name="Yadav S."/>
            <person name="Hopmans E.C."/>
            <person name="Dutilh B.E."/>
            <person name="Sinninghe Damste J.S."/>
        </authorList>
    </citation>
    <scope>NUCLEOTIDE SEQUENCE [LARGE SCALE GENOMIC DNA]</scope>
    <source>
        <strain evidence="3">NIOZ-UU30</strain>
    </source>
</reference>
<dbReference type="SUPFAM" id="SSF101307">
    <property type="entry name" value="YutG-like"/>
    <property type="match status" value="1"/>
</dbReference>
<dbReference type="InterPro" id="IPR026037">
    <property type="entry name" value="PgpA"/>
</dbReference>
<dbReference type="EMBL" id="JACNJH010000109">
    <property type="protein sequence ID" value="MBC8360837.1"/>
    <property type="molecule type" value="Genomic_DNA"/>
</dbReference>
<name>A0A8J6NRL0_9BACT</name>
<dbReference type="InterPro" id="IPR036681">
    <property type="entry name" value="PgpA-like_sf"/>
</dbReference>
<evidence type="ECO:0000313" key="3">
    <source>
        <dbReference type="EMBL" id="MBC8360837.1"/>
    </source>
</evidence>
<dbReference type="AlphaFoldDB" id="A0A8J6NRL0"/>